<dbReference type="InterPro" id="IPR035969">
    <property type="entry name" value="Rab-GAP_TBC_sf"/>
</dbReference>
<feature type="compositionally biased region" description="Low complexity" evidence="1">
    <location>
        <begin position="85"/>
        <end position="95"/>
    </location>
</feature>
<proteinExistence type="predicted"/>
<dbReference type="Proteomes" id="UP000436088">
    <property type="component" value="Unassembled WGS sequence"/>
</dbReference>
<dbReference type="EMBL" id="VEPZ02000992">
    <property type="protein sequence ID" value="KAE8704558.1"/>
    <property type="molecule type" value="Genomic_DNA"/>
</dbReference>
<comment type="caution">
    <text evidence="3">The sequence shown here is derived from an EMBL/GenBank/DDBJ whole genome shotgun (WGS) entry which is preliminary data.</text>
</comment>
<feature type="region of interest" description="Disordered" evidence="1">
    <location>
        <begin position="52"/>
        <end position="100"/>
    </location>
</feature>
<dbReference type="PROSITE" id="PS50086">
    <property type="entry name" value="TBC_RABGAP"/>
    <property type="match status" value="1"/>
</dbReference>
<evidence type="ECO:0000259" key="2">
    <source>
        <dbReference type="PROSITE" id="PS50086"/>
    </source>
</evidence>
<sequence length="368" mass="42343">MTKDGKPDWLNNLLWSITLSGGEDHIHCHSHSPTISPNVVFEPIIQPLVLVPPPATASSPQSTMTSPKSKSRDQVDKNNDDNSNDNDQNASSSDGSPDDISRKFSKKVVNLWELWQNASQGIPEGARIRSTVWKLLLGYPPPNHMQWSYELAKKRSEYKQFKEELLMNPTEMARKLEKSAVRDNDHSEYESSGLLSRSQGWWYFKDSEIIEQIDQDVKHTHPDMNFFSGNSQLAKSNRDALKDILIVFSKLNPGIRYVQGMNEILAPLFYVFRNDPDEEMALLSGFRDPFYKQLDNISVGIHAIITRLSQFLKEHDQELWRHLEITTKVHPQFYAFRWITLLLTQEFNFAHSLHIWDTLLSDPEGPPV</sequence>
<feature type="compositionally biased region" description="Low complexity" evidence="1">
    <location>
        <begin position="56"/>
        <end position="67"/>
    </location>
</feature>
<accession>A0A6A3AKK2</accession>
<dbReference type="InterPro" id="IPR000195">
    <property type="entry name" value="Rab-GAP-TBC_dom"/>
</dbReference>
<dbReference type="Gene3D" id="1.10.472.80">
    <property type="entry name" value="Ypt/Rab-GAP domain of gyp1p, domain 3"/>
    <property type="match status" value="1"/>
</dbReference>
<name>A0A6A3AKK2_HIBSY</name>
<reference evidence="3" key="1">
    <citation type="submission" date="2019-09" db="EMBL/GenBank/DDBJ databases">
        <title>Draft genome information of white flower Hibiscus syriacus.</title>
        <authorList>
            <person name="Kim Y.-M."/>
        </authorList>
    </citation>
    <scope>NUCLEOTIDE SEQUENCE [LARGE SCALE GENOMIC DNA]</scope>
    <source>
        <strain evidence="3">YM2019G1</strain>
    </source>
</reference>
<feature type="compositionally biased region" description="Basic and acidic residues" evidence="1">
    <location>
        <begin position="70"/>
        <end position="80"/>
    </location>
</feature>
<dbReference type="PANTHER" id="PTHR22957:SF27">
    <property type="entry name" value="TBC1 DOMAIN FAMILY MEMBER 13"/>
    <property type="match status" value="1"/>
</dbReference>
<organism evidence="3 4">
    <name type="scientific">Hibiscus syriacus</name>
    <name type="common">Rose of Sharon</name>
    <dbReference type="NCBI Taxonomy" id="106335"/>
    <lineage>
        <taxon>Eukaryota</taxon>
        <taxon>Viridiplantae</taxon>
        <taxon>Streptophyta</taxon>
        <taxon>Embryophyta</taxon>
        <taxon>Tracheophyta</taxon>
        <taxon>Spermatophyta</taxon>
        <taxon>Magnoliopsida</taxon>
        <taxon>eudicotyledons</taxon>
        <taxon>Gunneridae</taxon>
        <taxon>Pentapetalae</taxon>
        <taxon>rosids</taxon>
        <taxon>malvids</taxon>
        <taxon>Malvales</taxon>
        <taxon>Malvaceae</taxon>
        <taxon>Malvoideae</taxon>
        <taxon>Hibiscus</taxon>
    </lineage>
</organism>
<dbReference type="Gene3D" id="1.10.8.270">
    <property type="entry name" value="putative rabgap domain of human tbc1 domain family member 14 like domains"/>
    <property type="match status" value="1"/>
</dbReference>
<evidence type="ECO:0000313" key="4">
    <source>
        <dbReference type="Proteomes" id="UP000436088"/>
    </source>
</evidence>
<dbReference type="GO" id="GO:0006886">
    <property type="term" value="P:intracellular protein transport"/>
    <property type="evidence" value="ECO:0007669"/>
    <property type="project" value="TreeGrafter"/>
</dbReference>
<protein>
    <submittedName>
        <fullName evidence="3">Ypt/Rab-GAP domain of gyp1p superfamily protein isoform 2</fullName>
    </submittedName>
</protein>
<dbReference type="PANTHER" id="PTHR22957">
    <property type="entry name" value="TBC1 DOMAIN FAMILY MEMBER GTPASE-ACTIVATING PROTEIN"/>
    <property type="match status" value="1"/>
</dbReference>
<evidence type="ECO:0000256" key="1">
    <source>
        <dbReference type="SAM" id="MobiDB-lite"/>
    </source>
</evidence>
<dbReference type="GO" id="GO:0005096">
    <property type="term" value="F:GTPase activator activity"/>
    <property type="evidence" value="ECO:0007669"/>
    <property type="project" value="TreeGrafter"/>
</dbReference>
<dbReference type="SMART" id="SM00164">
    <property type="entry name" value="TBC"/>
    <property type="match status" value="1"/>
</dbReference>
<feature type="domain" description="Rab-GAP TBC" evidence="2">
    <location>
        <begin position="123"/>
        <end position="363"/>
    </location>
</feature>
<dbReference type="Pfam" id="PF00566">
    <property type="entry name" value="RabGAP-TBC"/>
    <property type="match status" value="1"/>
</dbReference>
<keyword evidence="4" id="KW-1185">Reference proteome</keyword>
<gene>
    <name evidence="3" type="ORF">F3Y22_tig00110450pilonHSYRG00681</name>
</gene>
<evidence type="ECO:0000313" key="3">
    <source>
        <dbReference type="EMBL" id="KAE8704558.1"/>
    </source>
</evidence>
<dbReference type="SUPFAM" id="SSF47923">
    <property type="entry name" value="Ypt/Rab-GAP domain of gyp1p"/>
    <property type="match status" value="1"/>
</dbReference>
<dbReference type="AlphaFoldDB" id="A0A6A3AKK2"/>